<keyword evidence="4" id="KW-1185">Reference proteome</keyword>
<accession>A0A9P0TJ22</accession>
<evidence type="ECO:0000256" key="1">
    <source>
        <dbReference type="SAM" id="Coils"/>
    </source>
</evidence>
<gene>
    <name evidence="3" type="ORF">PIBRA_LOCUS6029</name>
</gene>
<feature type="coiled-coil region" evidence="1">
    <location>
        <begin position="302"/>
        <end position="361"/>
    </location>
</feature>
<feature type="region of interest" description="Disordered" evidence="2">
    <location>
        <begin position="1"/>
        <end position="28"/>
    </location>
</feature>
<evidence type="ECO:0000313" key="3">
    <source>
        <dbReference type="EMBL" id="CAH4029255.1"/>
    </source>
</evidence>
<name>A0A9P0TJ22_PIEBR</name>
<dbReference type="EMBL" id="CALOZG010000008">
    <property type="protein sequence ID" value="CAH4029255.1"/>
    <property type="molecule type" value="Genomic_DNA"/>
</dbReference>
<dbReference type="Gene3D" id="6.10.250.2560">
    <property type="match status" value="1"/>
</dbReference>
<dbReference type="AlphaFoldDB" id="A0A9P0TJ22"/>
<dbReference type="Proteomes" id="UP001152562">
    <property type="component" value="Unassembled WGS sequence"/>
</dbReference>
<sequence length="453" mass="51582">MAGAQPRRQPKRRVTAPSALIPSTPEGSQTIIEMPENLKVPQSASPVARWGAGDISERELSRERHNLYATPTRRIQRVPRKHVCSATVNKFTGKSSAPSPNLARIKSCLDEYATPKRAKIGPKAASMEDLTPNRPKRDSDGGVTVVVFYRKDRLSVVRSPGLHNASEQQAAARIGRFMLTTAWRRRREEVRCLKKTLEFQVCCSERLRTQVWALKSLLDSDNVKVRLAMRELERLKQLLKEKDIEKALLAKEKIELEQDVCAAEDRMSEISIGWRNTRNELECARAARGSAEQSLALERAAVMEAQAQRDHAYRRISVLEEDLTQHESMLATSEQEATALRRNVEERQRLLDDTCKQLKLEIQTRKRITAECRALSERMLAKAAETAVLGDELSEVRARLTRLELELATTREQLNWWPRPLTRMLGMARCWLRQPMSVPEAVMWTLVPARHGC</sequence>
<evidence type="ECO:0000256" key="2">
    <source>
        <dbReference type="SAM" id="MobiDB-lite"/>
    </source>
</evidence>
<proteinExistence type="predicted"/>
<keyword evidence="1" id="KW-0175">Coiled coil</keyword>
<feature type="coiled-coil region" evidence="1">
    <location>
        <begin position="222"/>
        <end position="259"/>
    </location>
</feature>
<reference evidence="3" key="1">
    <citation type="submission" date="2022-05" db="EMBL/GenBank/DDBJ databases">
        <authorList>
            <person name="Okamura Y."/>
        </authorList>
    </citation>
    <scope>NUCLEOTIDE SEQUENCE</scope>
</reference>
<organism evidence="3 4">
    <name type="scientific">Pieris brassicae</name>
    <name type="common">White butterfly</name>
    <name type="synonym">Large white butterfly</name>
    <dbReference type="NCBI Taxonomy" id="7116"/>
    <lineage>
        <taxon>Eukaryota</taxon>
        <taxon>Metazoa</taxon>
        <taxon>Ecdysozoa</taxon>
        <taxon>Arthropoda</taxon>
        <taxon>Hexapoda</taxon>
        <taxon>Insecta</taxon>
        <taxon>Pterygota</taxon>
        <taxon>Neoptera</taxon>
        <taxon>Endopterygota</taxon>
        <taxon>Lepidoptera</taxon>
        <taxon>Glossata</taxon>
        <taxon>Ditrysia</taxon>
        <taxon>Papilionoidea</taxon>
        <taxon>Pieridae</taxon>
        <taxon>Pierinae</taxon>
        <taxon>Pieris</taxon>
    </lineage>
</organism>
<comment type="caution">
    <text evidence="3">The sequence shown here is derived from an EMBL/GenBank/DDBJ whole genome shotgun (WGS) entry which is preliminary data.</text>
</comment>
<evidence type="ECO:0000313" key="4">
    <source>
        <dbReference type="Proteomes" id="UP001152562"/>
    </source>
</evidence>
<protein>
    <submittedName>
        <fullName evidence="3">Uncharacterized protein</fullName>
    </submittedName>
</protein>